<protein>
    <submittedName>
        <fullName evidence="2">Uncharacterized protein</fullName>
    </submittedName>
</protein>
<name>A0A1E3GSI0_9GAMM</name>
<evidence type="ECO:0000256" key="1">
    <source>
        <dbReference type="SAM" id="SignalP"/>
    </source>
</evidence>
<gene>
    <name evidence="2" type="ORF">A9E74_01907</name>
</gene>
<sequence>MQLFKISHLILIVFSLALSATYVAAENNAVKPQETQDEPFLTEKLTVRDLHFVASLYGYQVNVLEKAAPLTAKSVHLTCLAESQRYQQPVEVVFSAYSLQVNHCRLLPRL</sequence>
<evidence type="ECO:0000313" key="3">
    <source>
        <dbReference type="Proteomes" id="UP000094379"/>
    </source>
</evidence>
<feature type="signal peptide" evidence="1">
    <location>
        <begin position="1"/>
        <end position="24"/>
    </location>
</feature>
<dbReference type="Proteomes" id="UP000094379">
    <property type="component" value="Unassembled WGS sequence"/>
</dbReference>
<keyword evidence="1" id="KW-0732">Signal</keyword>
<proteinExistence type="predicted"/>
<accession>A0A1E3GSI0</accession>
<evidence type="ECO:0000313" key="2">
    <source>
        <dbReference type="EMBL" id="ODN66341.1"/>
    </source>
</evidence>
<reference evidence="2 3" key="1">
    <citation type="submission" date="2016-07" db="EMBL/GenBank/DDBJ databases">
        <title>Draft Genome Sequence of Methylophaga muralis Bur 1.</title>
        <authorList>
            <person name="Vasilenko O.V."/>
            <person name="Doronina N.V."/>
            <person name="Shmareva M.N."/>
            <person name="Tarlachkov S.V."/>
            <person name="Mustakhimov I."/>
            <person name="Trotsenko Y.A."/>
        </authorList>
    </citation>
    <scope>NUCLEOTIDE SEQUENCE [LARGE SCALE GENOMIC DNA]</scope>
    <source>
        <strain evidence="2 3">Bur 1</strain>
    </source>
</reference>
<dbReference type="AlphaFoldDB" id="A0A1E3GSI0"/>
<organism evidence="2 3">
    <name type="scientific">Methylophaga muralis</name>
    <dbReference type="NCBI Taxonomy" id="291169"/>
    <lineage>
        <taxon>Bacteria</taxon>
        <taxon>Pseudomonadati</taxon>
        <taxon>Pseudomonadota</taxon>
        <taxon>Gammaproteobacteria</taxon>
        <taxon>Thiotrichales</taxon>
        <taxon>Piscirickettsiaceae</taxon>
        <taxon>Methylophaga</taxon>
    </lineage>
</organism>
<dbReference type="RefSeq" id="WP_069296336.1">
    <property type="nucleotide sequence ID" value="NZ_MCRI01000021.1"/>
</dbReference>
<keyword evidence="3" id="KW-1185">Reference proteome</keyword>
<feature type="chain" id="PRO_5009128605" evidence="1">
    <location>
        <begin position="25"/>
        <end position="110"/>
    </location>
</feature>
<dbReference type="EMBL" id="MCRI01000021">
    <property type="protein sequence ID" value="ODN66341.1"/>
    <property type="molecule type" value="Genomic_DNA"/>
</dbReference>
<comment type="caution">
    <text evidence="2">The sequence shown here is derived from an EMBL/GenBank/DDBJ whole genome shotgun (WGS) entry which is preliminary data.</text>
</comment>